<accession>A0A813DRH2</accession>
<feature type="compositionally biased region" description="Low complexity" evidence="1">
    <location>
        <begin position="68"/>
        <end position="82"/>
    </location>
</feature>
<reference evidence="2" key="1">
    <citation type="submission" date="2021-02" db="EMBL/GenBank/DDBJ databases">
        <authorList>
            <person name="Dougan E. K."/>
            <person name="Rhodes N."/>
            <person name="Thang M."/>
            <person name="Chan C."/>
        </authorList>
    </citation>
    <scope>NUCLEOTIDE SEQUENCE</scope>
</reference>
<feature type="non-terminal residue" evidence="2">
    <location>
        <position position="306"/>
    </location>
</feature>
<dbReference type="AlphaFoldDB" id="A0A813DRH2"/>
<dbReference type="Proteomes" id="UP000654075">
    <property type="component" value="Unassembled WGS sequence"/>
</dbReference>
<feature type="region of interest" description="Disordered" evidence="1">
    <location>
        <begin position="54"/>
        <end position="100"/>
    </location>
</feature>
<feature type="compositionally biased region" description="Low complexity" evidence="1">
    <location>
        <begin position="213"/>
        <end position="222"/>
    </location>
</feature>
<feature type="compositionally biased region" description="Basic residues" evidence="1">
    <location>
        <begin position="83"/>
        <end position="98"/>
    </location>
</feature>
<sequence length="306" mass="32380">MPPRRKKSVKAAAAGGPGAKPPSRRLWQQQLLPPSGARLPRLDGQASARLQLLGLRPPPHGRRQLGEQSRASGRSGRSSAQKSRTKCPLRRSHRRRPLQQRAARFLFQDCRSRPRQARHQDLIAKAAEGDDLEFELWVEADLDAAWCLEAPMPAVSGREGENASPGSGSRTTGEEPALPQPPPQPLPKGEGAEAEAEGRSYFDLSESGPDAPGSSATAAFASGGSGGGWKDDCRTACLRRRWDDFEALGHSNQKLSLDGSPGDWPGGAAGTGFGDAGTLPLEAALEILGIDPADRLGGPGPPAPLQ</sequence>
<feature type="region of interest" description="Disordered" evidence="1">
    <location>
        <begin position="153"/>
        <end position="232"/>
    </location>
</feature>
<organism evidence="2 3">
    <name type="scientific">Polarella glacialis</name>
    <name type="common">Dinoflagellate</name>
    <dbReference type="NCBI Taxonomy" id="89957"/>
    <lineage>
        <taxon>Eukaryota</taxon>
        <taxon>Sar</taxon>
        <taxon>Alveolata</taxon>
        <taxon>Dinophyceae</taxon>
        <taxon>Suessiales</taxon>
        <taxon>Suessiaceae</taxon>
        <taxon>Polarella</taxon>
    </lineage>
</organism>
<feature type="compositionally biased region" description="Gly residues" evidence="1">
    <location>
        <begin position="264"/>
        <end position="275"/>
    </location>
</feature>
<evidence type="ECO:0000313" key="3">
    <source>
        <dbReference type="Proteomes" id="UP000654075"/>
    </source>
</evidence>
<evidence type="ECO:0000313" key="2">
    <source>
        <dbReference type="EMBL" id="CAE8589135.1"/>
    </source>
</evidence>
<feature type="region of interest" description="Disordered" evidence="1">
    <location>
        <begin position="1"/>
        <end position="26"/>
    </location>
</feature>
<keyword evidence="3" id="KW-1185">Reference proteome</keyword>
<dbReference type="EMBL" id="CAJNNV010003508">
    <property type="protein sequence ID" value="CAE8589135.1"/>
    <property type="molecule type" value="Genomic_DNA"/>
</dbReference>
<feature type="region of interest" description="Disordered" evidence="1">
    <location>
        <begin position="252"/>
        <end position="275"/>
    </location>
</feature>
<name>A0A813DRH2_POLGL</name>
<evidence type="ECO:0000256" key="1">
    <source>
        <dbReference type="SAM" id="MobiDB-lite"/>
    </source>
</evidence>
<comment type="caution">
    <text evidence="2">The sequence shown here is derived from an EMBL/GenBank/DDBJ whole genome shotgun (WGS) entry which is preliminary data.</text>
</comment>
<gene>
    <name evidence="2" type="ORF">PGLA1383_LOCUS7913</name>
</gene>
<protein>
    <submittedName>
        <fullName evidence="2">Uncharacterized protein</fullName>
    </submittedName>
</protein>
<proteinExistence type="predicted"/>